<dbReference type="SUPFAM" id="SSF57850">
    <property type="entry name" value="RING/U-box"/>
    <property type="match status" value="1"/>
</dbReference>
<name>A0AAV5T3K4_9BILA</name>
<organism evidence="6 7">
    <name type="scientific">Pristionchus entomophagus</name>
    <dbReference type="NCBI Taxonomy" id="358040"/>
    <lineage>
        <taxon>Eukaryota</taxon>
        <taxon>Metazoa</taxon>
        <taxon>Ecdysozoa</taxon>
        <taxon>Nematoda</taxon>
        <taxon>Chromadorea</taxon>
        <taxon>Rhabditida</taxon>
        <taxon>Rhabditina</taxon>
        <taxon>Diplogasteromorpha</taxon>
        <taxon>Diplogasteroidea</taxon>
        <taxon>Neodiplogasteridae</taxon>
        <taxon>Pristionchus</taxon>
    </lineage>
</organism>
<dbReference type="InterPro" id="IPR001841">
    <property type="entry name" value="Znf_RING"/>
</dbReference>
<dbReference type="Proteomes" id="UP001432027">
    <property type="component" value="Unassembled WGS sequence"/>
</dbReference>
<dbReference type="GO" id="GO:0008270">
    <property type="term" value="F:zinc ion binding"/>
    <property type="evidence" value="ECO:0007669"/>
    <property type="project" value="UniProtKB-KW"/>
</dbReference>
<dbReference type="PROSITE" id="PS00518">
    <property type="entry name" value="ZF_RING_1"/>
    <property type="match status" value="1"/>
</dbReference>
<reference evidence="6" key="1">
    <citation type="submission" date="2023-10" db="EMBL/GenBank/DDBJ databases">
        <title>Genome assembly of Pristionchus species.</title>
        <authorList>
            <person name="Yoshida K."/>
            <person name="Sommer R.J."/>
        </authorList>
    </citation>
    <scope>NUCLEOTIDE SEQUENCE</scope>
    <source>
        <strain evidence="6">RS0144</strain>
    </source>
</reference>
<evidence type="ECO:0000256" key="2">
    <source>
        <dbReference type="ARBA" id="ARBA00022771"/>
    </source>
</evidence>
<dbReference type="PANTHER" id="PTHR47156">
    <property type="entry name" value="PROTEIN CBG20824"/>
    <property type="match status" value="1"/>
</dbReference>
<dbReference type="InterPro" id="IPR013083">
    <property type="entry name" value="Znf_RING/FYVE/PHD"/>
</dbReference>
<dbReference type="InterPro" id="IPR027370">
    <property type="entry name" value="Znf-RING_euk"/>
</dbReference>
<keyword evidence="1" id="KW-0479">Metal-binding</keyword>
<dbReference type="InterPro" id="IPR052667">
    <property type="entry name" value="E3_ubiquitin-ligase_RING"/>
</dbReference>
<dbReference type="EMBL" id="BTSX01000002">
    <property type="protein sequence ID" value="GMS86925.1"/>
    <property type="molecule type" value="Genomic_DNA"/>
</dbReference>
<evidence type="ECO:0000256" key="1">
    <source>
        <dbReference type="ARBA" id="ARBA00022723"/>
    </source>
</evidence>
<gene>
    <name evidence="6" type="ORF">PENTCL1PPCAC_9100</name>
</gene>
<protein>
    <recommendedName>
        <fullName evidence="5">RING-type domain-containing protein</fullName>
    </recommendedName>
</protein>
<evidence type="ECO:0000256" key="4">
    <source>
        <dbReference type="PROSITE-ProRule" id="PRU00175"/>
    </source>
</evidence>
<keyword evidence="2 4" id="KW-0863">Zinc-finger</keyword>
<comment type="caution">
    <text evidence="6">The sequence shown here is derived from an EMBL/GenBank/DDBJ whole genome shotgun (WGS) entry which is preliminary data.</text>
</comment>
<dbReference type="Gene3D" id="3.30.40.10">
    <property type="entry name" value="Zinc/RING finger domain, C3HC4 (zinc finger)"/>
    <property type="match status" value="1"/>
</dbReference>
<accession>A0AAV5T3K4</accession>
<dbReference type="PROSITE" id="PS50089">
    <property type="entry name" value="ZF_RING_2"/>
    <property type="match status" value="1"/>
</dbReference>
<dbReference type="Pfam" id="PF13445">
    <property type="entry name" value="zf-RING_UBOX"/>
    <property type="match status" value="1"/>
</dbReference>
<dbReference type="InterPro" id="IPR017907">
    <property type="entry name" value="Znf_RING_CS"/>
</dbReference>
<evidence type="ECO:0000313" key="7">
    <source>
        <dbReference type="Proteomes" id="UP001432027"/>
    </source>
</evidence>
<proteinExistence type="predicted"/>
<feature type="domain" description="RING-type" evidence="5">
    <location>
        <begin position="110"/>
        <end position="138"/>
    </location>
</feature>
<evidence type="ECO:0000313" key="6">
    <source>
        <dbReference type="EMBL" id="GMS86925.1"/>
    </source>
</evidence>
<evidence type="ECO:0000256" key="3">
    <source>
        <dbReference type="ARBA" id="ARBA00022833"/>
    </source>
</evidence>
<dbReference type="AlphaFoldDB" id="A0AAV5T3K4"/>
<keyword evidence="7" id="KW-1185">Reference proteome</keyword>
<keyword evidence="3" id="KW-0862">Zinc</keyword>
<evidence type="ECO:0000259" key="5">
    <source>
        <dbReference type="PROSITE" id="PS50089"/>
    </source>
</evidence>
<dbReference type="PANTHER" id="PTHR47156:SF10">
    <property type="entry name" value="E3 UBIQUITIN-PROTEIN LIGASE TRIM-21-RELATED"/>
    <property type="match status" value="1"/>
</dbReference>
<sequence length="148" mass="16996">MIRTYTHSTLNCSCFCHHFLLSELKKIYMYNTKILASVYDEDLGPSDFYLMTVQLPNEYVSKSKKLEPIEHKEKVTRAVAEEPEQKPKKYPKDSDVNAFNIDDLSDQCCCSICSETFDAAKFIPRVLDCGHTFCEMCIANDKISINES</sequence>